<evidence type="ECO:0000313" key="2">
    <source>
        <dbReference type="Proteomes" id="UP000807025"/>
    </source>
</evidence>
<dbReference type="Proteomes" id="UP000807025">
    <property type="component" value="Unassembled WGS sequence"/>
</dbReference>
<protein>
    <submittedName>
        <fullName evidence="1">Uncharacterized protein</fullName>
    </submittedName>
</protein>
<keyword evidence="2" id="KW-1185">Reference proteome</keyword>
<gene>
    <name evidence="1" type="ORF">BDN71DRAFT_1432905</name>
</gene>
<proteinExistence type="predicted"/>
<dbReference type="OrthoDB" id="3064537at2759"/>
<accession>A0A9P5ZSE3</accession>
<comment type="caution">
    <text evidence="1">The sequence shown here is derived from an EMBL/GenBank/DDBJ whole genome shotgun (WGS) entry which is preliminary data.</text>
</comment>
<dbReference type="EMBL" id="MU154594">
    <property type="protein sequence ID" value="KAF9492860.1"/>
    <property type="molecule type" value="Genomic_DNA"/>
</dbReference>
<dbReference type="AlphaFoldDB" id="A0A9P5ZSE3"/>
<organism evidence="1 2">
    <name type="scientific">Pleurotus eryngii</name>
    <name type="common">Boletus of the steppes</name>
    <dbReference type="NCBI Taxonomy" id="5323"/>
    <lineage>
        <taxon>Eukaryota</taxon>
        <taxon>Fungi</taxon>
        <taxon>Dikarya</taxon>
        <taxon>Basidiomycota</taxon>
        <taxon>Agaricomycotina</taxon>
        <taxon>Agaricomycetes</taxon>
        <taxon>Agaricomycetidae</taxon>
        <taxon>Agaricales</taxon>
        <taxon>Pleurotineae</taxon>
        <taxon>Pleurotaceae</taxon>
        <taxon>Pleurotus</taxon>
    </lineage>
</organism>
<name>A0A9P5ZSE3_PLEER</name>
<reference evidence="1" key="1">
    <citation type="submission" date="2020-11" db="EMBL/GenBank/DDBJ databases">
        <authorList>
            <consortium name="DOE Joint Genome Institute"/>
            <person name="Ahrendt S."/>
            <person name="Riley R."/>
            <person name="Andreopoulos W."/>
            <person name="Labutti K."/>
            <person name="Pangilinan J."/>
            <person name="Ruiz-Duenas F.J."/>
            <person name="Barrasa J.M."/>
            <person name="Sanchez-Garcia M."/>
            <person name="Camarero S."/>
            <person name="Miyauchi S."/>
            <person name="Serrano A."/>
            <person name="Linde D."/>
            <person name="Babiker R."/>
            <person name="Drula E."/>
            <person name="Ayuso-Fernandez I."/>
            <person name="Pacheco R."/>
            <person name="Padilla G."/>
            <person name="Ferreira P."/>
            <person name="Barriuso J."/>
            <person name="Kellner H."/>
            <person name="Castanera R."/>
            <person name="Alfaro M."/>
            <person name="Ramirez L."/>
            <person name="Pisabarro A.G."/>
            <person name="Kuo A."/>
            <person name="Tritt A."/>
            <person name="Lipzen A."/>
            <person name="He G."/>
            <person name="Yan M."/>
            <person name="Ng V."/>
            <person name="Cullen D."/>
            <person name="Martin F."/>
            <person name="Rosso M.-N."/>
            <person name="Henrissat B."/>
            <person name="Hibbett D."/>
            <person name="Martinez A.T."/>
            <person name="Grigoriev I.V."/>
        </authorList>
    </citation>
    <scope>NUCLEOTIDE SEQUENCE</scope>
    <source>
        <strain evidence="1">ATCC 90797</strain>
    </source>
</reference>
<evidence type="ECO:0000313" key="1">
    <source>
        <dbReference type="EMBL" id="KAF9492860.1"/>
    </source>
</evidence>
<sequence>MKCKYDGGIQMLSALFREEHSQCMMLVKEPLAWPVPVQSLEQFTQLFMEQVFTPLVVYHNNRLAVAPVDLKGINHDSFDWDSFYADVLKVAIIGEVRLPQTDIVGRGMTNTQIATELPG</sequence>